<dbReference type="GO" id="GO:0005506">
    <property type="term" value="F:iron ion binding"/>
    <property type="evidence" value="ECO:0007669"/>
    <property type="project" value="TreeGrafter"/>
</dbReference>
<dbReference type="Proteomes" id="UP000001997">
    <property type="component" value="Unassembled WGS sequence"/>
</dbReference>
<dbReference type="NCBIfam" id="TIGR00049">
    <property type="entry name" value="iron-sulfur cluster assembly accessory protein"/>
    <property type="match status" value="1"/>
</dbReference>
<dbReference type="KEGG" id="pgu:PGUG_01320"/>
<dbReference type="EMBL" id="CH408156">
    <property type="protein sequence ID" value="EDK37222.2"/>
    <property type="molecule type" value="Genomic_DNA"/>
</dbReference>
<dbReference type="STRING" id="294746.A5DDG9"/>
<dbReference type="eggNOG" id="KOG1119">
    <property type="taxonomic scope" value="Eukaryota"/>
</dbReference>
<evidence type="ECO:0000256" key="1">
    <source>
        <dbReference type="ARBA" id="ARBA00006718"/>
    </source>
</evidence>
<dbReference type="RefSeq" id="XP_001485649.2">
    <property type="nucleotide sequence ID" value="XM_001485599.1"/>
</dbReference>
<dbReference type="PANTHER" id="PTHR43011">
    <property type="entry name" value="IRON-SULFUR CLUSTER ASSEMBLY 2 HOMOLOG, MITOCHONDRIAL"/>
    <property type="match status" value="1"/>
</dbReference>
<dbReference type="Pfam" id="PF01521">
    <property type="entry name" value="Fe-S_biosyn"/>
    <property type="match status" value="1"/>
</dbReference>
<dbReference type="PANTHER" id="PTHR43011:SF1">
    <property type="entry name" value="IRON-SULFUR CLUSTER ASSEMBLY 2 HOMOLOG, MITOCHONDRIAL"/>
    <property type="match status" value="1"/>
</dbReference>
<dbReference type="AlphaFoldDB" id="A5DDG9"/>
<dbReference type="InParanoid" id="A5DDG9"/>
<dbReference type="HOGENOM" id="CLU_069054_1_0_1"/>
<dbReference type="GO" id="GO:0005739">
    <property type="term" value="C:mitochondrion"/>
    <property type="evidence" value="ECO:0007669"/>
    <property type="project" value="TreeGrafter"/>
</dbReference>
<reference evidence="3 4" key="1">
    <citation type="journal article" date="2009" name="Nature">
        <title>Evolution of pathogenicity and sexual reproduction in eight Candida genomes.</title>
        <authorList>
            <person name="Butler G."/>
            <person name="Rasmussen M.D."/>
            <person name="Lin M.F."/>
            <person name="Santos M.A."/>
            <person name="Sakthikumar S."/>
            <person name="Munro C.A."/>
            <person name="Rheinbay E."/>
            <person name="Grabherr M."/>
            <person name="Forche A."/>
            <person name="Reedy J.L."/>
            <person name="Agrafioti I."/>
            <person name="Arnaud M.B."/>
            <person name="Bates S."/>
            <person name="Brown A.J."/>
            <person name="Brunke S."/>
            <person name="Costanzo M.C."/>
            <person name="Fitzpatrick D.A."/>
            <person name="de Groot P.W."/>
            <person name="Harris D."/>
            <person name="Hoyer L.L."/>
            <person name="Hube B."/>
            <person name="Klis F.M."/>
            <person name="Kodira C."/>
            <person name="Lennard N."/>
            <person name="Logue M.E."/>
            <person name="Martin R."/>
            <person name="Neiman A.M."/>
            <person name="Nikolaou E."/>
            <person name="Quail M.A."/>
            <person name="Quinn J."/>
            <person name="Santos M.C."/>
            <person name="Schmitzberger F.F."/>
            <person name="Sherlock G."/>
            <person name="Shah P."/>
            <person name="Silverstein K.A."/>
            <person name="Skrzypek M.S."/>
            <person name="Soll D."/>
            <person name="Staggs R."/>
            <person name="Stansfield I."/>
            <person name="Stumpf M.P."/>
            <person name="Sudbery P.E."/>
            <person name="Srikantha T."/>
            <person name="Zeng Q."/>
            <person name="Berman J."/>
            <person name="Berriman M."/>
            <person name="Heitman J."/>
            <person name="Gow N.A."/>
            <person name="Lorenz M.C."/>
            <person name="Birren B.W."/>
            <person name="Kellis M."/>
            <person name="Cuomo C.A."/>
        </authorList>
    </citation>
    <scope>NUCLEOTIDE SEQUENCE [LARGE SCALE GENOMIC DNA]</scope>
    <source>
        <strain evidence="4">ATCC 6260 / CBS 566 / DSM 6381 / JCM 1539 / NBRC 10279 / NRRL Y-324</strain>
    </source>
</reference>
<accession>A5DDG9</accession>
<sequence length="199" mass="22331">MFANVAKRQIFQVSFCSRCLLRQRIPPLSFRANSTSTRSLKPSSFSFPSKDQPVSDFNVTKLTHGKTDLEIALTERASKKLCQIAKEDKNPRTALRILVESGGCHGFQYNLNLTTIDDAVAENPEMLVFQRQTDDGVANLAIDESSLEILQESKIDYTKELIGSSFKVVESPYTSTECGCGASFDFDFDKLEKKKQQKK</sequence>
<dbReference type="SUPFAM" id="SSF89360">
    <property type="entry name" value="HesB-like domain"/>
    <property type="match status" value="1"/>
</dbReference>
<evidence type="ECO:0000313" key="4">
    <source>
        <dbReference type="Proteomes" id="UP000001997"/>
    </source>
</evidence>
<dbReference type="OrthoDB" id="1938621at2759"/>
<dbReference type="VEuPathDB" id="FungiDB:PGUG_01320"/>
<dbReference type="GO" id="GO:0016226">
    <property type="term" value="P:iron-sulfur cluster assembly"/>
    <property type="evidence" value="ECO:0007669"/>
    <property type="project" value="InterPro"/>
</dbReference>
<comment type="similarity">
    <text evidence="1">Belongs to the HesB/IscA family.</text>
</comment>
<dbReference type="GeneID" id="5128046"/>
<name>A5DDG9_PICGU</name>
<feature type="domain" description="Core" evidence="2">
    <location>
        <begin position="70"/>
        <end position="181"/>
    </location>
</feature>
<dbReference type="InterPro" id="IPR000361">
    <property type="entry name" value="ATAP_core_dom"/>
</dbReference>
<dbReference type="GO" id="GO:0051537">
    <property type="term" value="F:2 iron, 2 sulfur cluster binding"/>
    <property type="evidence" value="ECO:0007669"/>
    <property type="project" value="TreeGrafter"/>
</dbReference>
<organism evidence="3 4">
    <name type="scientific">Meyerozyma guilliermondii (strain ATCC 6260 / CBS 566 / DSM 6381 / JCM 1539 / NBRC 10279 / NRRL Y-324)</name>
    <name type="common">Yeast</name>
    <name type="synonym">Candida guilliermondii</name>
    <dbReference type="NCBI Taxonomy" id="294746"/>
    <lineage>
        <taxon>Eukaryota</taxon>
        <taxon>Fungi</taxon>
        <taxon>Dikarya</taxon>
        <taxon>Ascomycota</taxon>
        <taxon>Saccharomycotina</taxon>
        <taxon>Pichiomycetes</taxon>
        <taxon>Debaryomycetaceae</taxon>
        <taxon>Meyerozyma</taxon>
    </lineage>
</organism>
<protein>
    <recommendedName>
        <fullName evidence="2">Core domain-containing protein</fullName>
    </recommendedName>
</protein>
<dbReference type="InterPro" id="IPR016092">
    <property type="entry name" value="ATAP"/>
</dbReference>
<dbReference type="OMA" id="CHGFQYT"/>
<evidence type="ECO:0000259" key="2">
    <source>
        <dbReference type="Pfam" id="PF01521"/>
    </source>
</evidence>
<evidence type="ECO:0000313" key="3">
    <source>
        <dbReference type="EMBL" id="EDK37222.2"/>
    </source>
</evidence>
<dbReference type="Gene3D" id="2.60.300.12">
    <property type="entry name" value="HesB-like domain"/>
    <property type="match status" value="1"/>
</dbReference>
<gene>
    <name evidence="3" type="ORF">PGUG_01320</name>
</gene>
<keyword evidence="4" id="KW-1185">Reference proteome</keyword>
<dbReference type="GO" id="GO:0051539">
    <property type="term" value="F:4 iron, 4 sulfur cluster binding"/>
    <property type="evidence" value="ECO:0007669"/>
    <property type="project" value="TreeGrafter"/>
</dbReference>
<dbReference type="FunCoup" id="A5DDG9">
    <property type="interactions" value="282"/>
</dbReference>
<dbReference type="InterPro" id="IPR035903">
    <property type="entry name" value="HesB-like_dom_sf"/>
</dbReference>
<proteinExistence type="inferred from homology"/>